<name>A0A8G0L1R4_9HYPO</name>
<evidence type="ECO:0000313" key="3">
    <source>
        <dbReference type="EMBL" id="QYS94178.1"/>
    </source>
</evidence>
<evidence type="ECO:0000313" key="4">
    <source>
        <dbReference type="Proteomes" id="UP000826661"/>
    </source>
</evidence>
<keyword evidence="2" id="KW-0812">Transmembrane</keyword>
<keyword evidence="2" id="KW-0472">Membrane</keyword>
<sequence length="100" mass="11433">MIPRASCLHGVATGYTRPVPASSALSPSFLFLFLFFYYMCLFFISDPFNQTYSFSSVNIQTSYPSKSERTQMDKHAAQRTRTSPQRTSHPLDRIRSLQTP</sequence>
<protein>
    <submittedName>
        <fullName evidence="3">Uncharacterized protein</fullName>
    </submittedName>
</protein>
<feature type="transmembrane region" description="Helical" evidence="2">
    <location>
        <begin position="24"/>
        <end position="44"/>
    </location>
</feature>
<proteinExistence type="predicted"/>
<evidence type="ECO:0000256" key="2">
    <source>
        <dbReference type="SAM" id="Phobius"/>
    </source>
</evidence>
<feature type="region of interest" description="Disordered" evidence="1">
    <location>
        <begin position="62"/>
        <end position="100"/>
    </location>
</feature>
<accession>A0A8G0L1R4</accession>
<evidence type="ECO:0000256" key="1">
    <source>
        <dbReference type="SAM" id="MobiDB-lite"/>
    </source>
</evidence>
<gene>
    <name evidence="3" type="ORF">H0G86_001524</name>
</gene>
<reference evidence="3 4" key="1">
    <citation type="journal article" date="2021" name="BMC Genomics">
        <title>Telomere-to-telomere genome assembly of asparaginase-producing Trichoderma simmonsii.</title>
        <authorList>
            <person name="Chung D."/>
            <person name="Kwon Y.M."/>
            <person name="Yang Y."/>
        </authorList>
    </citation>
    <scope>NUCLEOTIDE SEQUENCE [LARGE SCALE GENOMIC DNA]</scope>
    <source>
        <strain evidence="3 4">GH-Sj1</strain>
    </source>
</reference>
<feature type="compositionally biased region" description="Polar residues" evidence="1">
    <location>
        <begin position="79"/>
        <end position="88"/>
    </location>
</feature>
<organism evidence="3 4">
    <name type="scientific">Trichoderma simmonsii</name>
    <dbReference type="NCBI Taxonomy" id="1491479"/>
    <lineage>
        <taxon>Eukaryota</taxon>
        <taxon>Fungi</taxon>
        <taxon>Dikarya</taxon>
        <taxon>Ascomycota</taxon>
        <taxon>Pezizomycotina</taxon>
        <taxon>Sordariomycetes</taxon>
        <taxon>Hypocreomycetidae</taxon>
        <taxon>Hypocreales</taxon>
        <taxon>Hypocreaceae</taxon>
        <taxon>Trichoderma</taxon>
    </lineage>
</organism>
<keyword evidence="4" id="KW-1185">Reference proteome</keyword>
<dbReference type="EMBL" id="CP075864">
    <property type="protein sequence ID" value="QYS94178.1"/>
    <property type="molecule type" value="Genomic_DNA"/>
</dbReference>
<keyword evidence="2" id="KW-1133">Transmembrane helix</keyword>
<dbReference type="Proteomes" id="UP000826661">
    <property type="component" value="Chromosome I"/>
</dbReference>
<feature type="compositionally biased region" description="Basic and acidic residues" evidence="1">
    <location>
        <begin position="89"/>
        <end position="100"/>
    </location>
</feature>
<dbReference type="AlphaFoldDB" id="A0A8G0L1R4"/>
<feature type="compositionally biased region" description="Basic and acidic residues" evidence="1">
    <location>
        <begin position="66"/>
        <end position="76"/>
    </location>
</feature>